<protein>
    <submittedName>
        <fullName evidence="2">Uncharacterized protein</fullName>
    </submittedName>
</protein>
<gene>
    <name evidence="2" type="ORF">ILEXP_LOCUS49110</name>
</gene>
<dbReference type="AlphaFoldDB" id="A0ABC8UBP8"/>
<keyword evidence="3" id="KW-1185">Reference proteome</keyword>
<sequence length="123" mass="13655">MVPKRCGLVLYVQISKIHLASQRVSLKSDIKSAISSFNSSVFSDSQMASAFLFFSSIESLTMAELEFWIGERADMPDEALALSGSADSGRKVYLREGDRRRGWRGRRLGRGGLTYSPDLKADD</sequence>
<evidence type="ECO:0000256" key="1">
    <source>
        <dbReference type="SAM" id="MobiDB-lite"/>
    </source>
</evidence>
<reference evidence="2 3" key="1">
    <citation type="submission" date="2024-02" db="EMBL/GenBank/DDBJ databases">
        <authorList>
            <person name="Vignale AGUSTIN F."/>
            <person name="Sosa J E."/>
            <person name="Modenutti C."/>
        </authorList>
    </citation>
    <scope>NUCLEOTIDE SEQUENCE [LARGE SCALE GENOMIC DNA]</scope>
</reference>
<proteinExistence type="predicted"/>
<dbReference type="Proteomes" id="UP001642360">
    <property type="component" value="Unassembled WGS sequence"/>
</dbReference>
<name>A0ABC8UBP8_9AQUA</name>
<evidence type="ECO:0000313" key="2">
    <source>
        <dbReference type="EMBL" id="CAK9179168.1"/>
    </source>
</evidence>
<feature type="region of interest" description="Disordered" evidence="1">
    <location>
        <begin position="103"/>
        <end position="123"/>
    </location>
</feature>
<evidence type="ECO:0000313" key="3">
    <source>
        <dbReference type="Proteomes" id="UP001642360"/>
    </source>
</evidence>
<comment type="caution">
    <text evidence="2">The sequence shown here is derived from an EMBL/GenBank/DDBJ whole genome shotgun (WGS) entry which is preliminary data.</text>
</comment>
<dbReference type="EMBL" id="CAUOFW020007425">
    <property type="protein sequence ID" value="CAK9179168.1"/>
    <property type="molecule type" value="Genomic_DNA"/>
</dbReference>
<accession>A0ABC8UBP8</accession>
<organism evidence="2 3">
    <name type="scientific">Ilex paraguariensis</name>
    <name type="common">yerba mate</name>
    <dbReference type="NCBI Taxonomy" id="185542"/>
    <lineage>
        <taxon>Eukaryota</taxon>
        <taxon>Viridiplantae</taxon>
        <taxon>Streptophyta</taxon>
        <taxon>Embryophyta</taxon>
        <taxon>Tracheophyta</taxon>
        <taxon>Spermatophyta</taxon>
        <taxon>Magnoliopsida</taxon>
        <taxon>eudicotyledons</taxon>
        <taxon>Gunneridae</taxon>
        <taxon>Pentapetalae</taxon>
        <taxon>asterids</taxon>
        <taxon>campanulids</taxon>
        <taxon>Aquifoliales</taxon>
        <taxon>Aquifoliaceae</taxon>
        <taxon>Ilex</taxon>
    </lineage>
</organism>